<dbReference type="RefSeq" id="WP_258422537.1">
    <property type="nucleotide sequence ID" value="NZ_JANSUY010000003.1"/>
</dbReference>
<organism evidence="2 3">
    <name type="scientific">Aquiflexum gelatinilyticum</name>
    <dbReference type="NCBI Taxonomy" id="2961943"/>
    <lineage>
        <taxon>Bacteria</taxon>
        <taxon>Pseudomonadati</taxon>
        <taxon>Bacteroidota</taxon>
        <taxon>Cytophagia</taxon>
        <taxon>Cytophagales</taxon>
        <taxon>Cyclobacteriaceae</taxon>
        <taxon>Aquiflexum</taxon>
    </lineage>
</organism>
<evidence type="ECO:0000313" key="3">
    <source>
        <dbReference type="Proteomes" id="UP001142175"/>
    </source>
</evidence>
<dbReference type="PANTHER" id="PTHR45867:SF3">
    <property type="entry name" value="ACID PHOSPHATASE TYPE 7"/>
    <property type="match status" value="1"/>
</dbReference>
<evidence type="ECO:0000313" key="2">
    <source>
        <dbReference type="EMBL" id="MCR9014655.1"/>
    </source>
</evidence>
<proteinExistence type="predicted"/>
<dbReference type="Gene3D" id="3.60.21.10">
    <property type="match status" value="1"/>
</dbReference>
<reference evidence="2" key="1">
    <citation type="submission" date="2022-08" db="EMBL/GenBank/DDBJ databases">
        <authorList>
            <person name="Zhang D."/>
        </authorList>
    </citation>
    <scope>NUCLEOTIDE SEQUENCE</scope>
    <source>
        <strain evidence="2">XJ19-11</strain>
    </source>
</reference>
<protein>
    <submittedName>
        <fullName evidence="2">Metallophosphoesterase</fullName>
    </submittedName>
</protein>
<accession>A0A9X2P6L5</accession>
<dbReference type="InterPro" id="IPR004843">
    <property type="entry name" value="Calcineurin-like_PHP"/>
</dbReference>
<dbReference type="InterPro" id="IPR029052">
    <property type="entry name" value="Metallo-depent_PP-like"/>
</dbReference>
<dbReference type="SUPFAM" id="SSF56300">
    <property type="entry name" value="Metallo-dependent phosphatases"/>
    <property type="match status" value="1"/>
</dbReference>
<comment type="caution">
    <text evidence="2">The sequence shown here is derived from an EMBL/GenBank/DDBJ whole genome shotgun (WGS) entry which is preliminary data.</text>
</comment>
<dbReference type="EMBL" id="JANSUY010000003">
    <property type="protein sequence ID" value="MCR9014655.1"/>
    <property type="molecule type" value="Genomic_DNA"/>
</dbReference>
<evidence type="ECO:0000259" key="1">
    <source>
        <dbReference type="Pfam" id="PF00149"/>
    </source>
</evidence>
<keyword evidence="3" id="KW-1185">Reference proteome</keyword>
<gene>
    <name evidence="2" type="ORF">NU887_06370</name>
</gene>
<sequence>MRFKVFILLILLSGCQPKEQEIKSTFSSSLMSYWKDKSMGSVWDFVPKDEIHELSIGWEFHGWDTLKGIGAEIPNLKSGLKINLPHRIQTPNSNIWYSGDFELENGVLIVGADDGQQVWVDDNPILPDKNHVYQIPKTNGKITIRVINNAVAGGLGTVKWIPIATWEKATINFDSEWFGKVREDKHMLWQKEVDFDEMTSKRYPIWFSDPVILPYDKDQILLRWTGEKGHESWIFYGKDSANLHLSTLAIEDDGVYSAFLPNEKIQHYRFEMSETKSPIYTSNSVESKIQTSFALWADSQGGWKSFEKILEQIKEANPDFTVGIGDLVGNGRLESEYQKLLQYLSPIAVPHYLLPGNHDYDGSYQTWIPEPFRKVLKADNQKNYYSWQTGPCSFIALDPNENFPVGIPANTEQFEWFQQEIKSKKWKDAAWKIILVHQPPFSQGWIGYHGEQSIENLLKPVWESGLADLVISGHTHDYERLILDHPNGKTAILILGGAGGGLESEGNKEDFPIMDKLIREHHFGRIDATNKKLEFKAVNQSGKVIDSFSLEK</sequence>
<dbReference type="AlphaFoldDB" id="A0A9X2P6L5"/>
<dbReference type="Proteomes" id="UP001142175">
    <property type="component" value="Unassembled WGS sequence"/>
</dbReference>
<dbReference type="Pfam" id="PF00149">
    <property type="entry name" value="Metallophos"/>
    <property type="match status" value="1"/>
</dbReference>
<name>A0A9X2P6L5_9BACT</name>
<dbReference type="PANTHER" id="PTHR45867">
    <property type="entry name" value="PURPLE ACID PHOSPHATASE"/>
    <property type="match status" value="1"/>
</dbReference>
<dbReference type="GO" id="GO:0016787">
    <property type="term" value="F:hydrolase activity"/>
    <property type="evidence" value="ECO:0007669"/>
    <property type="project" value="InterPro"/>
</dbReference>
<dbReference type="PROSITE" id="PS51257">
    <property type="entry name" value="PROKAR_LIPOPROTEIN"/>
    <property type="match status" value="1"/>
</dbReference>
<feature type="domain" description="Calcineurin-like phosphoesterase" evidence="1">
    <location>
        <begin position="294"/>
        <end position="478"/>
    </location>
</feature>